<feature type="signal peptide" evidence="1">
    <location>
        <begin position="1"/>
        <end position="16"/>
    </location>
</feature>
<name>A0A1D2NGL3_ORCCI</name>
<dbReference type="OMA" id="CSAGIPH"/>
<evidence type="ECO:0000256" key="1">
    <source>
        <dbReference type="SAM" id="SignalP"/>
    </source>
</evidence>
<keyword evidence="3" id="KW-1185">Reference proteome</keyword>
<feature type="chain" id="PRO_5008905528" evidence="1">
    <location>
        <begin position="17"/>
        <end position="100"/>
    </location>
</feature>
<evidence type="ECO:0000313" key="3">
    <source>
        <dbReference type="Proteomes" id="UP000094527"/>
    </source>
</evidence>
<keyword evidence="1" id="KW-0732">Signal</keyword>
<comment type="caution">
    <text evidence="2">The sequence shown here is derived from an EMBL/GenBank/DDBJ whole genome shotgun (WGS) entry which is preliminary data.</text>
</comment>
<dbReference type="EMBL" id="LJIJ01000046">
    <property type="protein sequence ID" value="ODN04379.1"/>
    <property type="molecule type" value="Genomic_DNA"/>
</dbReference>
<evidence type="ECO:0000313" key="2">
    <source>
        <dbReference type="EMBL" id="ODN04379.1"/>
    </source>
</evidence>
<gene>
    <name evidence="2" type="ORF">Ocin01_02320</name>
</gene>
<sequence length="100" mass="10542">MFKLILLTALFAVVAAKHGYGGYNVHYGFTAGGGHGGHGYGHHGHGGHAYVQAQQNPHHYSFGVKEGGYNNRYHYQSAATPYGYGGHHGGGYGGGYGYGK</sequence>
<protein>
    <submittedName>
        <fullName evidence="2">Uncharacterized protein</fullName>
    </submittedName>
</protein>
<accession>A0A1D2NGL3</accession>
<reference evidence="2 3" key="1">
    <citation type="journal article" date="2016" name="Genome Biol. Evol.">
        <title>Gene Family Evolution Reflects Adaptation to Soil Environmental Stressors in the Genome of the Collembolan Orchesella cincta.</title>
        <authorList>
            <person name="Faddeeva-Vakhrusheva A."/>
            <person name="Derks M.F."/>
            <person name="Anvar S.Y."/>
            <person name="Agamennone V."/>
            <person name="Suring W."/>
            <person name="Smit S."/>
            <person name="van Straalen N.M."/>
            <person name="Roelofs D."/>
        </authorList>
    </citation>
    <scope>NUCLEOTIDE SEQUENCE [LARGE SCALE GENOMIC DNA]</scope>
    <source>
        <tissue evidence="2">Mixed pool</tissue>
    </source>
</reference>
<organism evidence="2 3">
    <name type="scientific">Orchesella cincta</name>
    <name type="common">Springtail</name>
    <name type="synonym">Podura cincta</name>
    <dbReference type="NCBI Taxonomy" id="48709"/>
    <lineage>
        <taxon>Eukaryota</taxon>
        <taxon>Metazoa</taxon>
        <taxon>Ecdysozoa</taxon>
        <taxon>Arthropoda</taxon>
        <taxon>Hexapoda</taxon>
        <taxon>Collembola</taxon>
        <taxon>Entomobryomorpha</taxon>
        <taxon>Entomobryoidea</taxon>
        <taxon>Orchesellidae</taxon>
        <taxon>Orchesellinae</taxon>
        <taxon>Orchesella</taxon>
    </lineage>
</organism>
<dbReference type="AlphaFoldDB" id="A0A1D2NGL3"/>
<proteinExistence type="predicted"/>
<dbReference type="Proteomes" id="UP000094527">
    <property type="component" value="Unassembled WGS sequence"/>
</dbReference>